<evidence type="ECO:0000256" key="4">
    <source>
        <dbReference type="ARBA" id="ARBA00022833"/>
    </source>
</evidence>
<keyword evidence="1" id="KW-0479">Metal-binding</keyword>
<feature type="domain" description="C2H2-type" evidence="6">
    <location>
        <begin position="27"/>
        <end position="54"/>
    </location>
</feature>
<evidence type="ECO:0000256" key="1">
    <source>
        <dbReference type="ARBA" id="ARBA00022723"/>
    </source>
</evidence>
<evidence type="ECO:0000313" key="7">
    <source>
        <dbReference type="EMBL" id="KAJ8304104.1"/>
    </source>
</evidence>
<feature type="domain" description="C2H2-type" evidence="6">
    <location>
        <begin position="152"/>
        <end position="179"/>
    </location>
</feature>
<protein>
    <recommendedName>
        <fullName evidence="6">C2H2-type domain-containing protein</fullName>
    </recommendedName>
</protein>
<feature type="domain" description="C2H2-type" evidence="6">
    <location>
        <begin position="87"/>
        <end position="114"/>
    </location>
</feature>
<sequence length="344" mass="40712">MSKVWRFSDNAEEHDKHMLEHNKGAQFFCTKCGVHFHGSRQYEQHLDAHTRHDCLVCGKRLPTHKLLVKHCKNVHDQHVKPEERIWYSCDHCDKKFSRPNLLEVHMRIHTGEKPVECSICKIFFRTTKALAKHRQTYTHTIKAGEKPTDRKFLCSECGKAYFRKHALQRHMRYHTGDKPHMCQYCGYKCREVNNLKRHMSLHFEGERNFVCEVCGAAFHAKKTLEMHHAYKHSEERNFACSECMLTFKAKNALKRHMKVHTCEKDHKCWCGTAFKRMYNLRRHLKAVHGTDDLLPPVRRVQTLDKVTKKPVPKPEKVQQPNLQSQNLKREIENLITETSNLSRR</sequence>
<proteinExistence type="predicted"/>
<dbReference type="InterPro" id="IPR036236">
    <property type="entry name" value="Znf_C2H2_sf"/>
</dbReference>
<dbReference type="InterPro" id="IPR013087">
    <property type="entry name" value="Znf_C2H2_type"/>
</dbReference>
<dbReference type="Gene3D" id="3.30.160.60">
    <property type="entry name" value="Classic Zinc Finger"/>
    <property type="match status" value="7"/>
</dbReference>
<feature type="domain" description="C2H2-type" evidence="6">
    <location>
        <begin position="238"/>
        <end position="265"/>
    </location>
</feature>
<feature type="domain" description="C2H2-type" evidence="6">
    <location>
        <begin position="115"/>
        <end position="147"/>
    </location>
</feature>
<dbReference type="SUPFAM" id="SSF57667">
    <property type="entry name" value="beta-beta-alpha zinc fingers"/>
    <property type="match status" value="3"/>
</dbReference>
<evidence type="ECO:0000256" key="2">
    <source>
        <dbReference type="ARBA" id="ARBA00022737"/>
    </source>
</evidence>
<reference evidence="7 8" key="1">
    <citation type="submission" date="2022-12" db="EMBL/GenBank/DDBJ databases">
        <title>Chromosome-level genome of Tegillarca granosa.</title>
        <authorList>
            <person name="Kim J."/>
        </authorList>
    </citation>
    <scope>NUCLEOTIDE SEQUENCE [LARGE SCALE GENOMIC DNA]</scope>
    <source>
        <strain evidence="7">Teg-2019</strain>
        <tissue evidence="7">Adductor muscle</tissue>
    </source>
</reference>
<evidence type="ECO:0000313" key="8">
    <source>
        <dbReference type="Proteomes" id="UP001217089"/>
    </source>
</evidence>
<gene>
    <name evidence="7" type="ORF">KUTeg_017687</name>
</gene>
<comment type="caution">
    <text evidence="7">The sequence shown here is derived from an EMBL/GenBank/DDBJ whole genome shotgun (WGS) entry which is preliminary data.</text>
</comment>
<dbReference type="EMBL" id="JARBDR010000903">
    <property type="protein sequence ID" value="KAJ8304104.1"/>
    <property type="molecule type" value="Genomic_DNA"/>
</dbReference>
<dbReference type="PANTHER" id="PTHR24379:SF121">
    <property type="entry name" value="C2H2-TYPE DOMAIN-CONTAINING PROTEIN"/>
    <property type="match status" value="1"/>
</dbReference>
<dbReference type="PANTHER" id="PTHR24379">
    <property type="entry name" value="KRAB AND ZINC FINGER DOMAIN-CONTAINING"/>
    <property type="match status" value="1"/>
</dbReference>
<dbReference type="PROSITE" id="PS00028">
    <property type="entry name" value="ZINC_FINGER_C2H2_1"/>
    <property type="match status" value="6"/>
</dbReference>
<name>A0ABQ9EFM8_TEGGR</name>
<keyword evidence="2" id="KW-0677">Repeat</keyword>
<evidence type="ECO:0000259" key="6">
    <source>
        <dbReference type="PROSITE" id="PS50157"/>
    </source>
</evidence>
<dbReference type="Pfam" id="PF00096">
    <property type="entry name" value="zf-C2H2"/>
    <property type="match status" value="3"/>
</dbReference>
<dbReference type="PROSITE" id="PS50157">
    <property type="entry name" value="ZINC_FINGER_C2H2_2"/>
    <property type="match status" value="6"/>
</dbReference>
<feature type="domain" description="C2H2-type" evidence="6">
    <location>
        <begin position="209"/>
        <end position="237"/>
    </location>
</feature>
<dbReference type="SMART" id="SM00355">
    <property type="entry name" value="ZnF_C2H2"/>
    <property type="match status" value="9"/>
</dbReference>
<dbReference type="Proteomes" id="UP001217089">
    <property type="component" value="Unassembled WGS sequence"/>
</dbReference>
<evidence type="ECO:0000256" key="3">
    <source>
        <dbReference type="ARBA" id="ARBA00022771"/>
    </source>
</evidence>
<evidence type="ECO:0000256" key="5">
    <source>
        <dbReference type="PROSITE-ProRule" id="PRU00042"/>
    </source>
</evidence>
<keyword evidence="8" id="KW-1185">Reference proteome</keyword>
<keyword evidence="3 5" id="KW-0863">Zinc-finger</keyword>
<organism evidence="7 8">
    <name type="scientific">Tegillarca granosa</name>
    <name type="common">Malaysian cockle</name>
    <name type="synonym">Anadara granosa</name>
    <dbReference type="NCBI Taxonomy" id="220873"/>
    <lineage>
        <taxon>Eukaryota</taxon>
        <taxon>Metazoa</taxon>
        <taxon>Spiralia</taxon>
        <taxon>Lophotrochozoa</taxon>
        <taxon>Mollusca</taxon>
        <taxon>Bivalvia</taxon>
        <taxon>Autobranchia</taxon>
        <taxon>Pteriomorphia</taxon>
        <taxon>Arcoida</taxon>
        <taxon>Arcoidea</taxon>
        <taxon>Arcidae</taxon>
        <taxon>Tegillarca</taxon>
    </lineage>
</organism>
<accession>A0ABQ9EFM8</accession>
<keyword evidence="4" id="KW-0862">Zinc</keyword>